<reference evidence="3 4" key="1">
    <citation type="submission" date="2015-07" db="EMBL/GenBank/DDBJ databases">
        <authorList>
            <person name="Noorani M."/>
        </authorList>
    </citation>
    <scope>NUCLEOTIDE SEQUENCE [LARGE SCALE GENOMIC DNA]</scope>
    <source>
        <strain evidence="3">LMG728</strain>
    </source>
</reference>
<dbReference type="GO" id="GO:0006629">
    <property type="term" value="P:lipid metabolic process"/>
    <property type="evidence" value="ECO:0007669"/>
    <property type="project" value="InterPro"/>
</dbReference>
<dbReference type="Gene3D" id="3.40.50.1820">
    <property type="entry name" value="alpha/beta hydrolase"/>
    <property type="match status" value="1"/>
</dbReference>
<evidence type="ECO:0000313" key="4">
    <source>
        <dbReference type="Proteomes" id="UP000041247"/>
    </source>
</evidence>
<dbReference type="AlphaFoldDB" id="A0A0K3A297"/>
<dbReference type="EMBL" id="CXOK01000101">
    <property type="protein sequence ID" value="CTP91417.1"/>
    <property type="molecule type" value="Genomic_DNA"/>
</dbReference>
<sequence length="435" mass="46128">MRTVPMSLPRLPPAPSRGADASTPVAVGATAGHARERAGVFAGLGAAPVRRVRTAPRSVAANATPSSGARLLQIDAHTADLASALAQVDDAAAPSPGQDPQGELRCRVVLECMRACAGESYTDDLAAVAAIGGLHLDASMSTPRLKLWEGATDKAIVVVLGFSGTRLDAANDLLCDMKSQLAQPHVNMLDERLPTLGNVGAGWQEWWQSEAQLPRSDGAVMKDLLTRYADRARDSGKALSVSLTGHSLGAAAATVAGFDIAHFLRAAGASGKVSVYAFNPPRLGQAGIETLYVDTLKSEGSALRFSLRQFARELDPIQSTPLFMHHPHWEHDSDADADTDADADAERAGSASGDRFAQFVTATDQPASLINLADNHELTLWRPYFLSTIEPAELQRIFAPMQVPPAPSADAGVSRRDFLTPFLRHSEPPIENGPE</sequence>
<protein>
    <recommendedName>
        <fullName evidence="2">Fungal lipase-type domain-containing protein</fullName>
    </recommendedName>
</protein>
<dbReference type="InterPro" id="IPR029058">
    <property type="entry name" value="AB_hydrolase_fold"/>
</dbReference>
<feature type="domain" description="Fungal lipase-type" evidence="2">
    <location>
        <begin position="160"/>
        <end position="297"/>
    </location>
</feature>
<feature type="region of interest" description="Disordered" evidence="1">
    <location>
        <begin position="1"/>
        <end position="30"/>
    </location>
</feature>
<accession>A0A0K3A297</accession>
<dbReference type="NCBIfam" id="NF041407">
    <property type="entry name" value="XopAP"/>
    <property type="match status" value="1"/>
</dbReference>
<gene>
    <name evidence="3" type="ORF">XTPLMG728_2893</name>
</gene>
<dbReference type="Pfam" id="PF01764">
    <property type="entry name" value="Lipase_3"/>
    <property type="match status" value="1"/>
</dbReference>
<dbReference type="SUPFAM" id="SSF53474">
    <property type="entry name" value="alpha/beta-Hydrolases"/>
    <property type="match status" value="1"/>
</dbReference>
<evidence type="ECO:0000313" key="3">
    <source>
        <dbReference type="EMBL" id="CTP91417.1"/>
    </source>
</evidence>
<proteinExistence type="predicted"/>
<organism evidence="3 4">
    <name type="scientific">Xanthomonas graminis pv. poae</name>
    <dbReference type="NCBI Taxonomy" id="227946"/>
    <lineage>
        <taxon>Bacteria</taxon>
        <taxon>Pseudomonadati</taxon>
        <taxon>Pseudomonadota</taxon>
        <taxon>Gammaproteobacteria</taxon>
        <taxon>Lysobacterales</taxon>
        <taxon>Lysobacteraceae</taxon>
        <taxon>Xanthomonas</taxon>
        <taxon>Xanthomonas translucens group</taxon>
        <taxon>Xanthomonas graminis</taxon>
    </lineage>
</organism>
<dbReference type="InterPro" id="IPR002921">
    <property type="entry name" value="Fungal_lipase-type"/>
</dbReference>
<dbReference type="Proteomes" id="UP000041247">
    <property type="component" value="Unassembled WGS sequence"/>
</dbReference>
<feature type="region of interest" description="Disordered" evidence="1">
    <location>
        <begin position="328"/>
        <end position="352"/>
    </location>
</feature>
<evidence type="ECO:0000259" key="2">
    <source>
        <dbReference type="Pfam" id="PF01764"/>
    </source>
</evidence>
<evidence type="ECO:0000256" key="1">
    <source>
        <dbReference type="SAM" id="MobiDB-lite"/>
    </source>
</evidence>
<name>A0A0K3A297_9XANT</name>